<organism evidence="2 3">
    <name type="scientific">Spirosoma pollinicola</name>
    <dbReference type="NCBI Taxonomy" id="2057025"/>
    <lineage>
        <taxon>Bacteria</taxon>
        <taxon>Pseudomonadati</taxon>
        <taxon>Bacteroidota</taxon>
        <taxon>Cytophagia</taxon>
        <taxon>Cytophagales</taxon>
        <taxon>Cytophagaceae</taxon>
        <taxon>Spirosoma</taxon>
    </lineage>
</organism>
<name>A0A2K8Z1X3_9BACT</name>
<reference evidence="2 3" key="1">
    <citation type="submission" date="2017-11" db="EMBL/GenBank/DDBJ databases">
        <title>Taxonomic description and genome sequences of Spirosoma HA7 sp. nov., isolated from pollen microhabitat of Corylus avellana.</title>
        <authorList>
            <person name="Ambika Manirajan B."/>
            <person name="Suarez C."/>
            <person name="Ratering S."/>
            <person name="Geissler-Plaum R."/>
            <person name="Cardinale M."/>
            <person name="Sylvia S."/>
        </authorList>
    </citation>
    <scope>NUCLEOTIDE SEQUENCE [LARGE SCALE GENOMIC DNA]</scope>
    <source>
        <strain evidence="2 3">HA7</strain>
    </source>
</reference>
<dbReference type="Proteomes" id="UP000232883">
    <property type="component" value="Chromosome"/>
</dbReference>
<dbReference type="SUPFAM" id="SSF88723">
    <property type="entry name" value="PIN domain-like"/>
    <property type="match status" value="1"/>
</dbReference>
<dbReference type="Pfam" id="PF18480">
    <property type="entry name" value="DUF5615"/>
    <property type="match status" value="1"/>
</dbReference>
<feature type="domain" description="DUF5615" evidence="1">
    <location>
        <begin position="1"/>
        <end position="109"/>
    </location>
</feature>
<sequence>MKLVLDANLSYRLVKKITSEFPDCVHITRTGLPIPAEDVAIWQWAKINSCIIVTNDDDYYNLANTYGFPPKVVLLRMGNQSSTGVMNTLLKHRDEIQQLDQSNEVGLLELF</sequence>
<dbReference type="AlphaFoldDB" id="A0A2K8Z1X3"/>
<protein>
    <recommendedName>
        <fullName evidence="1">DUF5615 domain-containing protein</fullName>
    </recommendedName>
</protein>
<dbReference type="KEGG" id="spir:CWM47_19535"/>
<gene>
    <name evidence="2" type="ORF">CWM47_19535</name>
</gene>
<accession>A0A2K8Z1X3</accession>
<evidence type="ECO:0000313" key="3">
    <source>
        <dbReference type="Proteomes" id="UP000232883"/>
    </source>
</evidence>
<evidence type="ECO:0000313" key="2">
    <source>
        <dbReference type="EMBL" id="AUD03828.1"/>
    </source>
</evidence>
<proteinExistence type="predicted"/>
<keyword evidence="3" id="KW-1185">Reference proteome</keyword>
<dbReference type="EMBL" id="CP025096">
    <property type="protein sequence ID" value="AUD03828.1"/>
    <property type="molecule type" value="Genomic_DNA"/>
</dbReference>
<evidence type="ECO:0000259" key="1">
    <source>
        <dbReference type="Pfam" id="PF18480"/>
    </source>
</evidence>
<dbReference type="RefSeq" id="WP_100989895.1">
    <property type="nucleotide sequence ID" value="NZ_CP025096.1"/>
</dbReference>
<dbReference type="InterPro" id="IPR029060">
    <property type="entry name" value="PIN-like_dom_sf"/>
</dbReference>
<dbReference type="OrthoDB" id="27473at2"/>
<dbReference type="InterPro" id="IPR041049">
    <property type="entry name" value="DUF5615"/>
</dbReference>